<evidence type="ECO:0000313" key="7">
    <source>
        <dbReference type="Proteomes" id="UP001187682"/>
    </source>
</evidence>
<dbReference type="InterPro" id="IPR007751">
    <property type="entry name" value="DUF676_lipase-like"/>
</dbReference>
<evidence type="ECO:0008006" key="8">
    <source>
        <dbReference type="Google" id="ProtNLM"/>
    </source>
</evidence>
<comment type="similarity">
    <text evidence="1">Belongs to the putative lipase ROG1 family.</text>
</comment>
<feature type="domain" description="Nephrocystin 3-like N-terminal" evidence="5">
    <location>
        <begin position="336"/>
        <end position="513"/>
    </location>
</feature>
<protein>
    <recommendedName>
        <fullName evidence="8">NACHT domain-containing protein</fullName>
    </recommendedName>
</protein>
<dbReference type="Pfam" id="PF24883">
    <property type="entry name" value="NPHP3_N"/>
    <property type="match status" value="1"/>
</dbReference>
<keyword evidence="7" id="KW-1185">Reference proteome</keyword>
<dbReference type="Proteomes" id="UP001187682">
    <property type="component" value="Unassembled WGS sequence"/>
</dbReference>
<evidence type="ECO:0000259" key="5">
    <source>
        <dbReference type="Pfam" id="PF24883"/>
    </source>
</evidence>
<comment type="caution">
    <text evidence="6">The sequence shown here is derived from an EMBL/GenBank/DDBJ whole genome shotgun (WGS) entry which is preliminary data.</text>
</comment>
<dbReference type="PANTHER" id="PTHR10039:SF14">
    <property type="entry name" value="NACHT DOMAIN-CONTAINING PROTEIN"/>
    <property type="match status" value="1"/>
</dbReference>
<sequence>MSFSWAGGRRPLSSENPSRQADEPGQYGLFTISEPHDVDGSADLDVVAIHGLNGHFQRTWTDPATDFNWLRGALPTAIPGARVLSFSYNSILQFSKSTSNLNVFADQLLESLLVERHPPASRDRPLVFICHSLGGLVFKQALLRAYERERYRPIATRTVGVLFFGTPHRGSQFASVATVLGSIIKAVSLGANTNTQLSKDLEPDSRVLEQVSDGFVDKAKNLRIFTYYETQKLSFLKSLVVDQQSARLGLAGELAVPIDGDHRSICRYPDAADKRLKIVLGHILELREASTTISQPVRSARAAPEMNPIEEMDFLRSLNTSNPELHKARNPAPVEGTCAWILQHPTYRTWYTSEISSLLWLSADPGCGKSVLASFLVDHFASMPGEERPRVCYFFFKSDHLEQRDGIHALQAVLHQLLQQRPGIVALASSHLGKAGPKSTAALWNTFAHCAELPDGGEGGAISARDTICVLDGLDECEQDTKQALTFLLSKYYSENRPRASPGPRLKLLATSRPDIPFKLAFDNRKRDSKPGGAGNRVPASMIRLRGEDEIDAISNDISMVIRSDIFGLECQDFPPDILSAIEIQLVAKADRTFLWVTLVLRLLKERVEEGASRRDIDEILQSRDIDFVYAGLLRTRLKNPRVRRLLGMILATPRPMTVEELSVALAVRNPAGKLSGSKDFNDVEYDVVFPHENHLKGLCGHFIRIIRGKVYLVHETAREFLLRIKEAPADGAPDTERIFRLSGCRRELVETCLTYLHCLASGAPTARTLPFLHFAAKEWPPIYNDLTGREKNSPKRFTGLCHPSHPGFSTWMPLALHNIKQTGLSGDDLQYHCLCMLGLILPDSRDIGRRIQQEAQSATQLGPMSSNPGAMGNHYFPVELDSHGAVRLDFKAVGWRARLQGSQVAAPAAVTIRGFAAATVRTASLTEGSDDEDDKGYILL</sequence>
<evidence type="ECO:0000259" key="4">
    <source>
        <dbReference type="Pfam" id="PF05057"/>
    </source>
</evidence>
<feature type="region of interest" description="Disordered" evidence="3">
    <location>
        <begin position="1"/>
        <end position="29"/>
    </location>
</feature>
<organism evidence="6 7">
    <name type="scientific">Cephalotrichum gorgonifer</name>
    <dbReference type="NCBI Taxonomy" id="2041049"/>
    <lineage>
        <taxon>Eukaryota</taxon>
        <taxon>Fungi</taxon>
        <taxon>Dikarya</taxon>
        <taxon>Ascomycota</taxon>
        <taxon>Pezizomycotina</taxon>
        <taxon>Sordariomycetes</taxon>
        <taxon>Hypocreomycetidae</taxon>
        <taxon>Microascales</taxon>
        <taxon>Microascaceae</taxon>
        <taxon>Cephalotrichum</taxon>
    </lineage>
</organism>
<gene>
    <name evidence="6" type="ORF">DNG_09277</name>
</gene>
<feature type="domain" description="DUF676" evidence="4">
    <location>
        <begin position="46"/>
        <end position="177"/>
    </location>
</feature>
<proteinExistence type="inferred from homology"/>
<evidence type="ECO:0000256" key="2">
    <source>
        <dbReference type="ARBA" id="ARBA00022737"/>
    </source>
</evidence>
<dbReference type="AlphaFoldDB" id="A0AAE8SZZ6"/>
<dbReference type="Gene3D" id="3.40.50.300">
    <property type="entry name" value="P-loop containing nucleotide triphosphate hydrolases"/>
    <property type="match status" value="1"/>
</dbReference>
<dbReference type="InterPro" id="IPR027417">
    <property type="entry name" value="P-loop_NTPase"/>
</dbReference>
<evidence type="ECO:0000313" key="6">
    <source>
        <dbReference type="EMBL" id="SPO06587.1"/>
    </source>
</evidence>
<dbReference type="InterPro" id="IPR029058">
    <property type="entry name" value="AB_hydrolase_fold"/>
</dbReference>
<evidence type="ECO:0000256" key="1">
    <source>
        <dbReference type="ARBA" id="ARBA00007920"/>
    </source>
</evidence>
<dbReference type="Pfam" id="PF05057">
    <property type="entry name" value="DUF676"/>
    <property type="match status" value="1"/>
</dbReference>
<dbReference type="Gene3D" id="3.40.50.1820">
    <property type="entry name" value="alpha/beta hydrolase"/>
    <property type="match status" value="1"/>
</dbReference>
<dbReference type="SUPFAM" id="SSF53474">
    <property type="entry name" value="alpha/beta-Hydrolases"/>
    <property type="match status" value="1"/>
</dbReference>
<dbReference type="PANTHER" id="PTHR10039">
    <property type="entry name" value="AMELOGENIN"/>
    <property type="match status" value="1"/>
</dbReference>
<dbReference type="InterPro" id="IPR056884">
    <property type="entry name" value="NPHP3-like_N"/>
</dbReference>
<dbReference type="EMBL" id="ONZQ02000016">
    <property type="protein sequence ID" value="SPO06587.1"/>
    <property type="molecule type" value="Genomic_DNA"/>
</dbReference>
<keyword evidence="2" id="KW-0677">Repeat</keyword>
<evidence type="ECO:0000256" key="3">
    <source>
        <dbReference type="SAM" id="MobiDB-lite"/>
    </source>
</evidence>
<name>A0AAE8SZZ6_9PEZI</name>
<accession>A0AAE8SZZ6</accession>
<reference evidence="6" key="1">
    <citation type="submission" date="2018-03" db="EMBL/GenBank/DDBJ databases">
        <authorList>
            <person name="Guldener U."/>
        </authorList>
    </citation>
    <scope>NUCLEOTIDE SEQUENCE</scope>
</reference>